<accession>A0A1L0CRL5</accession>
<sequence length="444" mass="53338">MQQNTKLRINQFLERTIADRTQGDDIIHSLKFAVSQIINTLENIIDEDFFPSFNIISFLFTYLLETTTAIYKQEVSQLLNLYLKKYYVTKLENSEDMNKFLDMCVMNITNFKKKYTTTESHMKKTDLRIEQSIKHTLSSSNSNQRRNKQNRLNYVESDMNKIIKQRKSQYNVIKAEEKNCTDQFVKYFLLQESSSINNDQIDFLITNNLDNYSLYIQGELLFYLNFYNHETLNSRFSNKSNNNCIFTRMFNYLLYLEEDFVEFGIQVQRECNYSAFTLFLKLCSVRAHKDPTFLMHFFYPNYNGDCSRDILKSIAKTVFSFVNDVIEYLKEIEFDENSHLTYWHDMVLDWADICFVFCFQFLRYMKNLPKYDFYEQFMASLIERYFADTYELMRTSPSNIDTLFDYYVLEKIINFKSNHYEADCKVITDLKVYFISHVKKHSLK</sequence>
<dbReference type="OrthoDB" id="3971610at2759"/>
<name>A0A1L0CRL5_9ASCO</name>
<evidence type="ECO:0000313" key="2">
    <source>
        <dbReference type="Proteomes" id="UP000183365"/>
    </source>
</evidence>
<dbReference type="AlphaFoldDB" id="A0A1L0CRL5"/>
<organism evidence="1 2">
    <name type="scientific">Hanseniaspora guilliermondii</name>
    <dbReference type="NCBI Taxonomy" id="56406"/>
    <lineage>
        <taxon>Eukaryota</taxon>
        <taxon>Fungi</taxon>
        <taxon>Dikarya</taxon>
        <taxon>Ascomycota</taxon>
        <taxon>Saccharomycotina</taxon>
        <taxon>Saccharomycetes</taxon>
        <taxon>Saccharomycodales</taxon>
        <taxon>Saccharomycodaceae</taxon>
        <taxon>Hanseniaspora</taxon>
    </lineage>
</organism>
<gene>
    <name evidence="1" type="ORF">HGUI_03894</name>
</gene>
<keyword evidence="2" id="KW-1185">Reference proteome</keyword>
<reference evidence="2" key="1">
    <citation type="submission" date="2016-11" db="EMBL/GenBank/DDBJ databases">
        <authorList>
            <person name="Guldener U."/>
        </authorList>
    </citation>
    <scope>NUCLEOTIDE SEQUENCE [LARGE SCALE GENOMIC DNA]</scope>
</reference>
<evidence type="ECO:0000313" key="1">
    <source>
        <dbReference type="EMBL" id="SGZ41693.1"/>
    </source>
</evidence>
<dbReference type="EMBL" id="FQNF01000133">
    <property type="protein sequence ID" value="SGZ41693.1"/>
    <property type="molecule type" value="Genomic_DNA"/>
</dbReference>
<protein>
    <submittedName>
        <fullName evidence="1">Uncharacterized protein</fullName>
    </submittedName>
</protein>
<dbReference type="Proteomes" id="UP000183365">
    <property type="component" value="Unassembled WGS sequence"/>
</dbReference>
<proteinExistence type="predicted"/>
<dbReference type="VEuPathDB" id="FungiDB:HGUI_03894"/>